<evidence type="ECO:0000256" key="2">
    <source>
        <dbReference type="SAM" id="SignalP"/>
    </source>
</evidence>
<name>A0ABR2ZI70_9AGAR</name>
<feature type="compositionally biased region" description="Low complexity" evidence="1">
    <location>
        <begin position="39"/>
        <end position="51"/>
    </location>
</feature>
<gene>
    <name evidence="3" type="ORF">AAF712_012298</name>
</gene>
<proteinExistence type="predicted"/>
<evidence type="ECO:0000256" key="1">
    <source>
        <dbReference type="SAM" id="MobiDB-lite"/>
    </source>
</evidence>
<dbReference type="Proteomes" id="UP001437256">
    <property type="component" value="Unassembled WGS sequence"/>
</dbReference>
<feature type="region of interest" description="Disordered" evidence="1">
    <location>
        <begin position="36"/>
        <end position="64"/>
    </location>
</feature>
<keyword evidence="4" id="KW-1185">Reference proteome</keyword>
<evidence type="ECO:0000313" key="3">
    <source>
        <dbReference type="EMBL" id="KAL0060904.1"/>
    </source>
</evidence>
<comment type="caution">
    <text evidence="3">The sequence shown here is derived from an EMBL/GenBank/DDBJ whole genome shotgun (WGS) entry which is preliminary data.</text>
</comment>
<keyword evidence="2" id="KW-0732">Signal</keyword>
<reference evidence="3 4" key="1">
    <citation type="submission" date="2024-05" db="EMBL/GenBank/DDBJ databases">
        <title>A draft genome resource for the thread blight pathogen Marasmius tenuissimus strain MS-2.</title>
        <authorList>
            <person name="Yulfo-Soto G.E."/>
            <person name="Baruah I.K."/>
            <person name="Amoako-Attah I."/>
            <person name="Bukari Y."/>
            <person name="Meinhardt L.W."/>
            <person name="Bailey B.A."/>
            <person name="Cohen S.P."/>
        </authorList>
    </citation>
    <scope>NUCLEOTIDE SEQUENCE [LARGE SCALE GENOMIC DNA]</scope>
    <source>
        <strain evidence="3 4">MS-2</strain>
    </source>
</reference>
<evidence type="ECO:0000313" key="4">
    <source>
        <dbReference type="Proteomes" id="UP001437256"/>
    </source>
</evidence>
<organism evidence="3 4">
    <name type="scientific">Marasmius tenuissimus</name>
    <dbReference type="NCBI Taxonomy" id="585030"/>
    <lineage>
        <taxon>Eukaryota</taxon>
        <taxon>Fungi</taxon>
        <taxon>Dikarya</taxon>
        <taxon>Basidiomycota</taxon>
        <taxon>Agaricomycotina</taxon>
        <taxon>Agaricomycetes</taxon>
        <taxon>Agaricomycetidae</taxon>
        <taxon>Agaricales</taxon>
        <taxon>Marasmiineae</taxon>
        <taxon>Marasmiaceae</taxon>
        <taxon>Marasmius</taxon>
    </lineage>
</organism>
<protein>
    <submittedName>
        <fullName evidence="3">Uncharacterized protein</fullName>
    </submittedName>
</protein>
<feature type="signal peptide" evidence="2">
    <location>
        <begin position="1"/>
        <end position="19"/>
    </location>
</feature>
<sequence length="290" mass="31705">MLFIQLVVVAALLVQQISGMVIPEGGRNQVLVERTSTQKPKAATAPNATPAIEKRSTTCPKGGKSPCACNGQIGLRASQLKNCPKEKLDFKDPTNLQSGELDKFPFPNGSRAGTGIQCDHLVELQFIKEQMTDKMCDHFLKSPKDMTAFRSFLNTSPDNLVLLNAKVNDAKGKCFNPSVKLGNEQAALGVVDYVERIKSDAKIFAGKIKDEMDRIAKAGGFLQSSFQSTFAEDYVKKLDNVISTYVSGDEISFPLNLDKLNPANELNLANKLNPTNELNPANKLNLTNDR</sequence>
<accession>A0ABR2ZI70</accession>
<dbReference type="EMBL" id="JBBXMP010000157">
    <property type="protein sequence ID" value="KAL0060904.1"/>
    <property type="molecule type" value="Genomic_DNA"/>
</dbReference>
<feature type="chain" id="PRO_5045084456" evidence="2">
    <location>
        <begin position="20"/>
        <end position="290"/>
    </location>
</feature>